<reference evidence="1" key="2">
    <citation type="journal article" date="2015" name="Fish Shellfish Immunol.">
        <title>Early steps in the European eel (Anguilla anguilla)-Vibrio vulnificus interaction in the gills: Role of the RtxA13 toxin.</title>
        <authorList>
            <person name="Callol A."/>
            <person name="Pajuelo D."/>
            <person name="Ebbesson L."/>
            <person name="Teles M."/>
            <person name="MacKenzie S."/>
            <person name="Amaro C."/>
        </authorList>
    </citation>
    <scope>NUCLEOTIDE SEQUENCE</scope>
</reference>
<proteinExistence type="predicted"/>
<sequence length="55" mass="6117">MKTFYGFYSAVFTTCNLKTMFAVSFLFLVPCVSVVIENRLAEPFNLSKFLLGGPG</sequence>
<dbReference type="EMBL" id="GBXM01087414">
    <property type="protein sequence ID" value="JAH21163.1"/>
    <property type="molecule type" value="Transcribed_RNA"/>
</dbReference>
<organism evidence="1">
    <name type="scientific">Anguilla anguilla</name>
    <name type="common">European freshwater eel</name>
    <name type="synonym">Muraena anguilla</name>
    <dbReference type="NCBI Taxonomy" id="7936"/>
    <lineage>
        <taxon>Eukaryota</taxon>
        <taxon>Metazoa</taxon>
        <taxon>Chordata</taxon>
        <taxon>Craniata</taxon>
        <taxon>Vertebrata</taxon>
        <taxon>Euteleostomi</taxon>
        <taxon>Actinopterygii</taxon>
        <taxon>Neopterygii</taxon>
        <taxon>Teleostei</taxon>
        <taxon>Anguilliformes</taxon>
        <taxon>Anguillidae</taxon>
        <taxon>Anguilla</taxon>
    </lineage>
</organism>
<evidence type="ECO:0000313" key="1">
    <source>
        <dbReference type="EMBL" id="JAH21163.1"/>
    </source>
</evidence>
<accession>A0A0E9QYJ0</accession>
<reference evidence="1" key="1">
    <citation type="submission" date="2014-11" db="EMBL/GenBank/DDBJ databases">
        <authorList>
            <person name="Amaro Gonzalez C."/>
        </authorList>
    </citation>
    <scope>NUCLEOTIDE SEQUENCE</scope>
</reference>
<dbReference type="AlphaFoldDB" id="A0A0E9QYJ0"/>
<protein>
    <submittedName>
        <fullName evidence="1">Uncharacterized protein</fullName>
    </submittedName>
</protein>
<name>A0A0E9QYJ0_ANGAN</name>